<dbReference type="Proteomes" id="UP000091857">
    <property type="component" value="Chromosome 17"/>
</dbReference>
<name>A0ACB7G3X9_MANES</name>
<accession>A0ACB7G3X9</accession>
<proteinExistence type="predicted"/>
<keyword evidence="2" id="KW-1185">Reference proteome</keyword>
<sequence>MTLWGKLEIHFWIDAQISFMMSSVPDHTLYPICPLTKFLVLIFLKVNGVRKALLSAENISMMGLLPWLRI</sequence>
<organism evidence="1 2">
    <name type="scientific">Manihot esculenta</name>
    <name type="common">Cassava</name>
    <name type="synonym">Jatropha manihot</name>
    <dbReference type="NCBI Taxonomy" id="3983"/>
    <lineage>
        <taxon>Eukaryota</taxon>
        <taxon>Viridiplantae</taxon>
        <taxon>Streptophyta</taxon>
        <taxon>Embryophyta</taxon>
        <taxon>Tracheophyta</taxon>
        <taxon>Spermatophyta</taxon>
        <taxon>Magnoliopsida</taxon>
        <taxon>eudicotyledons</taxon>
        <taxon>Gunneridae</taxon>
        <taxon>Pentapetalae</taxon>
        <taxon>rosids</taxon>
        <taxon>fabids</taxon>
        <taxon>Malpighiales</taxon>
        <taxon>Euphorbiaceae</taxon>
        <taxon>Crotonoideae</taxon>
        <taxon>Manihoteae</taxon>
        <taxon>Manihot</taxon>
    </lineage>
</organism>
<reference evidence="2" key="1">
    <citation type="journal article" date="2016" name="Nat. Biotechnol.">
        <title>Sequencing wild and cultivated cassava and related species reveals extensive interspecific hybridization and genetic diversity.</title>
        <authorList>
            <person name="Bredeson J.V."/>
            <person name="Lyons J.B."/>
            <person name="Prochnik S.E."/>
            <person name="Wu G.A."/>
            <person name="Ha C.M."/>
            <person name="Edsinger-Gonzales E."/>
            <person name="Grimwood J."/>
            <person name="Schmutz J."/>
            <person name="Rabbi I.Y."/>
            <person name="Egesi C."/>
            <person name="Nauluvula P."/>
            <person name="Lebot V."/>
            <person name="Ndunguru J."/>
            <person name="Mkamilo G."/>
            <person name="Bart R.S."/>
            <person name="Setter T.L."/>
            <person name="Gleadow R.M."/>
            <person name="Kulakow P."/>
            <person name="Ferguson M.E."/>
            <person name="Rounsley S."/>
            <person name="Rokhsar D.S."/>
        </authorList>
    </citation>
    <scope>NUCLEOTIDE SEQUENCE [LARGE SCALE GENOMIC DNA]</scope>
    <source>
        <strain evidence="2">cv. AM560-2</strain>
    </source>
</reference>
<gene>
    <name evidence="1" type="ORF">MANES_17G079240v8</name>
</gene>
<protein>
    <submittedName>
        <fullName evidence="1">Uncharacterized protein</fullName>
    </submittedName>
</protein>
<dbReference type="EMBL" id="CM004403">
    <property type="protein sequence ID" value="KAG8634756.1"/>
    <property type="molecule type" value="Genomic_DNA"/>
</dbReference>
<evidence type="ECO:0000313" key="1">
    <source>
        <dbReference type="EMBL" id="KAG8634756.1"/>
    </source>
</evidence>
<evidence type="ECO:0000313" key="2">
    <source>
        <dbReference type="Proteomes" id="UP000091857"/>
    </source>
</evidence>
<comment type="caution">
    <text evidence="1">The sequence shown here is derived from an EMBL/GenBank/DDBJ whole genome shotgun (WGS) entry which is preliminary data.</text>
</comment>